<comment type="caution">
    <text evidence="1">The sequence shown here is derived from an EMBL/GenBank/DDBJ whole genome shotgun (WGS) entry which is preliminary data.</text>
</comment>
<accession>A0AAW6R4Y4</accession>
<reference evidence="1" key="1">
    <citation type="submission" date="2023-04" db="EMBL/GenBank/DDBJ databases">
        <title>Characterization and analysis of the complete genome of Gordonia rubripertincta 112, the degrader of aromatic and aliphatic compounds.</title>
        <authorList>
            <person name="Frantsuzova E."/>
            <person name="Bogun A."/>
            <person name="Delegan Y."/>
        </authorList>
    </citation>
    <scope>NUCLEOTIDE SEQUENCE</scope>
    <source>
        <strain evidence="1">112</strain>
    </source>
</reference>
<name>A0AAW6R4Y4_GORRU</name>
<proteinExistence type="predicted"/>
<dbReference type="EMBL" id="JARUXG010000001">
    <property type="protein sequence ID" value="MDG6779762.1"/>
    <property type="molecule type" value="Genomic_DNA"/>
</dbReference>
<gene>
    <name evidence="1" type="ORF">QBL07_02840</name>
</gene>
<organism evidence="1">
    <name type="scientific">Gordonia rubripertincta</name>
    <name type="common">Rhodococcus corallinus</name>
    <dbReference type="NCBI Taxonomy" id="36822"/>
    <lineage>
        <taxon>Bacteria</taxon>
        <taxon>Bacillati</taxon>
        <taxon>Actinomycetota</taxon>
        <taxon>Actinomycetes</taxon>
        <taxon>Mycobacteriales</taxon>
        <taxon>Gordoniaceae</taxon>
        <taxon>Gordonia</taxon>
    </lineage>
</organism>
<dbReference type="RefSeq" id="WP_255220662.1">
    <property type="nucleotide sequence ID" value="NZ_CP022580.1"/>
</dbReference>
<protein>
    <submittedName>
        <fullName evidence="1">Uncharacterized protein</fullName>
    </submittedName>
</protein>
<dbReference type="AlphaFoldDB" id="A0AAW6R4Y4"/>
<sequence>MPQRRVPPAGPIEVSCGGFSLHDAGVRGELVQVNPFTQAWREVE</sequence>
<evidence type="ECO:0000313" key="1">
    <source>
        <dbReference type="EMBL" id="MDG6779762.1"/>
    </source>
</evidence>